<dbReference type="EMBL" id="NXLR01000001">
    <property type="protein sequence ID" value="RDU61172.1"/>
    <property type="molecule type" value="Genomic_DNA"/>
</dbReference>
<keyword evidence="6" id="KW-0808">Transferase</keyword>
<evidence type="ECO:0000256" key="7">
    <source>
        <dbReference type="ARBA" id="ARBA00022692"/>
    </source>
</evidence>
<dbReference type="Pfam" id="PF02743">
    <property type="entry name" value="dCache_1"/>
    <property type="match status" value="1"/>
</dbReference>
<dbReference type="GO" id="GO:0005886">
    <property type="term" value="C:plasma membrane"/>
    <property type="evidence" value="ECO:0007669"/>
    <property type="project" value="UniProtKB-SubCell"/>
</dbReference>
<evidence type="ECO:0000256" key="8">
    <source>
        <dbReference type="ARBA" id="ARBA00022777"/>
    </source>
</evidence>
<comment type="subcellular location">
    <subcellularLocation>
        <location evidence="2">Cell membrane</location>
        <topology evidence="2">Multi-pass membrane protein</topology>
    </subcellularLocation>
</comment>
<comment type="catalytic activity">
    <reaction evidence="1">
        <text>ATP + protein L-histidine = ADP + protein N-phospho-L-histidine.</text>
        <dbReference type="EC" id="2.7.13.3"/>
    </reaction>
</comment>
<dbReference type="Gene3D" id="1.20.120.1530">
    <property type="match status" value="1"/>
</dbReference>
<sequence length="491" mass="55478">MLRSLTAKLVLVVVVIVILLLAIITLFNYKNTSKNTVELYESLQQLALNSSYTTINITMNIEAQQHLRFIANHLENTNKNDVLAQRSLLRDTADLIHYVSVYVVYDSDGKTLTENYGDSNPLSDQWDAIHDLRGRDWYVDTKKANAPIVTRTYISQGEVSKGKMIATATYPLHKNGKFYGVIGLDIVVEEFQARFQNFKRPELPSLNIFITDTTGTIFSHEDPKIIANATPLPAETTLKQALAQGNKEGKISFSNDGKSTRVAYYKQFPFGWTIVAAASMDDYTNAVNRTFLQASLIAVVLMILGSTILYFIIRFYLSPIPKIKDFLFRFFQYLNYETKTAPEPLIIKSKDELGQMGLAINENIQQTKIGLEQDAKAVEQSVETAKTIEQGDFRARITEKPHNPQLNELKNVLNHMLDDLQHKIGSDTNEIARVFDSYTKLDFTTEVKDANGRVEVVTNTLGQEIRKMLQTNSDFAHTLSHESQSLQEAVN</sequence>
<feature type="transmembrane region" description="Helical" evidence="11">
    <location>
        <begin position="294"/>
        <end position="317"/>
    </location>
</feature>
<feature type="domain" description="HAMP" evidence="12">
    <location>
        <begin position="375"/>
        <end position="425"/>
    </location>
</feature>
<comment type="caution">
    <text evidence="13">The sequence shown here is derived from an EMBL/GenBank/DDBJ whole genome shotgun (WGS) entry which is preliminary data.</text>
</comment>
<protein>
    <recommendedName>
        <fullName evidence="3">histidine kinase</fullName>
        <ecNumber evidence="3">2.7.13.3</ecNumber>
    </recommendedName>
</protein>
<dbReference type="InterPro" id="IPR050398">
    <property type="entry name" value="HssS/ArlS-like"/>
</dbReference>
<dbReference type="CDD" id="cd12913">
    <property type="entry name" value="PDC1_MCP_like"/>
    <property type="match status" value="1"/>
</dbReference>
<evidence type="ECO:0000256" key="11">
    <source>
        <dbReference type="SAM" id="Phobius"/>
    </source>
</evidence>
<gene>
    <name evidence="13" type="ORF">CQA63_01325</name>
</gene>
<evidence type="ECO:0000256" key="9">
    <source>
        <dbReference type="ARBA" id="ARBA00022989"/>
    </source>
</evidence>
<evidence type="ECO:0000313" key="13">
    <source>
        <dbReference type="EMBL" id="RDU61172.1"/>
    </source>
</evidence>
<evidence type="ECO:0000313" key="14">
    <source>
        <dbReference type="Proteomes" id="UP000256599"/>
    </source>
</evidence>
<evidence type="ECO:0000256" key="10">
    <source>
        <dbReference type="ARBA" id="ARBA00023136"/>
    </source>
</evidence>
<dbReference type="PROSITE" id="PS50885">
    <property type="entry name" value="HAMP"/>
    <property type="match status" value="1"/>
</dbReference>
<dbReference type="GO" id="GO:0000155">
    <property type="term" value="F:phosphorelay sensor kinase activity"/>
    <property type="evidence" value="ECO:0007669"/>
    <property type="project" value="TreeGrafter"/>
</dbReference>
<proteinExistence type="predicted"/>
<keyword evidence="14" id="KW-1185">Reference proteome</keyword>
<dbReference type="PANTHER" id="PTHR45528">
    <property type="entry name" value="SENSOR HISTIDINE KINASE CPXA"/>
    <property type="match status" value="1"/>
</dbReference>
<feature type="non-terminal residue" evidence="13">
    <location>
        <position position="491"/>
    </location>
</feature>
<evidence type="ECO:0000256" key="4">
    <source>
        <dbReference type="ARBA" id="ARBA00022475"/>
    </source>
</evidence>
<dbReference type="RefSeq" id="WP_147288706.1">
    <property type="nucleotide sequence ID" value="NZ_NXLR01000001.1"/>
</dbReference>
<dbReference type="PANTHER" id="PTHR45528:SF10">
    <property type="entry name" value="METHYL-ACCEPTING CHEMOTAXIS PROTEIN"/>
    <property type="match status" value="1"/>
</dbReference>
<dbReference type="AlphaFoldDB" id="A0A3D8I7P3"/>
<keyword evidence="10 11" id="KW-0472">Membrane</keyword>
<evidence type="ECO:0000259" key="12">
    <source>
        <dbReference type="PROSITE" id="PS50885"/>
    </source>
</evidence>
<keyword evidence="8" id="KW-0418">Kinase</keyword>
<dbReference type="InterPro" id="IPR003660">
    <property type="entry name" value="HAMP_dom"/>
</dbReference>
<dbReference type="Gene3D" id="3.30.450.20">
    <property type="entry name" value="PAS domain"/>
    <property type="match status" value="2"/>
</dbReference>
<organism evidence="13 14">
    <name type="scientific">Helicobacter marmotae</name>
    <dbReference type="NCBI Taxonomy" id="152490"/>
    <lineage>
        <taxon>Bacteria</taxon>
        <taxon>Pseudomonadati</taxon>
        <taxon>Campylobacterota</taxon>
        <taxon>Epsilonproteobacteria</taxon>
        <taxon>Campylobacterales</taxon>
        <taxon>Helicobacteraceae</taxon>
        <taxon>Helicobacter</taxon>
    </lineage>
</organism>
<keyword evidence="5" id="KW-0597">Phosphoprotein</keyword>
<evidence type="ECO:0000256" key="1">
    <source>
        <dbReference type="ARBA" id="ARBA00000085"/>
    </source>
</evidence>
<evidence type="ECO:0000256" key="5">
    <source>
        <dbReference type="ARBA" id="ARBA00022553"/>
    </source>
</evidence>
<feature type="transmembrane region" description="Helical" evidence="11">
    <location>
        <begin position="9"/>
        <end position="29"/>
    </location>
</feature>
<dbReference type="Proteomes" id="UP000256599">
    <property type="component" value="Unassembled WGS sequence"/>
</dbReference>
<keyword evidence="4" id="KW-1003">Cell membrane</keyword>
<evidence type="ECO:0000256" key="3">
    <source>
        <dbReference type="ARBA" id="ARBA00012438"/>
    </source>
</evidence>
<accession>A0A3D8I7P3</accession>
<dbReference type="InterPro" id="IPR033479">
    <property type="entry name" value="dCache_1"/>
</dbReference>
<keyword evidence="9 11" id="KW-1133">Transmembrane helix</keyword>
<evidence type="ECO:0000256" key="2">
    <source>
        <dbReference type="ARBA" id="ARBA00004651"/>
    </source>
</evidence>
<name>A0A3D8I7P3_9HELI</name>
<dbReference type="EC" id="2.7.13.3" evidence="3"/>
<dbReference type="Pfam" id="PF00672">
    <property type="entry name" value="HAMP"/>
    <property type="match status" value="1"/>
</dbReference>
<reference evidence="13 14" key="1">
    <citation type="submission" date="2018-04" db="EMBL/GenBank/DDBJ databases">
        <title>Novel Campyloabacter and Helicobacter Species and Strains.</title>
        <authorList>
            <person name="Mannion A.J."/>
            <person name="Shen Z."/>
            <person name="Fox J.G."/>
        </authorList>
    </citation>
    <scope>NUCLEOTIDE SEQUENCE [LARGE SCALE GENOMIC DNA]</scope>
    <source>
        <strain evidence="13 14">MIT 98-6070</strain>
    </source>
</reference>
<evidence type="ECO:0000256" key="6">
    <source>
        <dbReference type="ARBA" id="ARBA00022679"/>
    </source>
</evidence>
<keyword evidence="7 11" id="KW-0812">Transmembrane</keyword>